<evidence type="ECO:0000256" key="3">
    <source>
        <dbReference type="ARBA" id="ARBA00022741"/>
    </source>
</evidence>
<feature type="compositionally biased region" description="Polar residues" evidence="5">
    <location>
        <begin position="197"/>
        <end position="207"/>
    </location>
</feature>
<evidence type="ECO:0000313" key="7">
    <source>
        <dbReference type="EMBL" id="SNS66643.1"/>
    </source>
</evidence>
<evidence type="ECO:0000313" key="8">
    <source>
        <dbReference type="Proteomes" id="UP000198282"/>
    </source>
</evidence>
<evidence type="ECO:0000259" key="6">
    <source>
        <dbReference type="PROSITE" id="PS50893"/>
    </source>
</evidence>
<dbReference type="Gene3D" id="3.40.50.300">
    <property type="entry name" value="P-loop containing nucleotide triphosphate hydrolases"/>
    <property type="match status" value="1"/>
</dbReference>
<dbReference type="InterPro" id="IPR027417">
    <property type="entry name" value="P-loop_NTPase"/>
</dbReference>
<dbReference type="PANTHER" id="PTHR42734:SF17">
    <property type="entry name" value="METAL TRANSPORT SYSTEM ATP-BINDING PROTEIN TM_0124-RELATED"/>
    <property type="match status" value="1"/>
</dbReference>
<keyword evidence="3" id="KW-0547">Nucleotide-binding</keyword>
<keyword evidence="4" id="KW-0067">ATP-binding</keyword>
<comment type="similarity">
    <text evidence="1">Belongs to the ABC transporter superfamily.</text>
</comment>
<dbReference type="SUPFAM" id="SSF52540">
    <property type="entry name" value="P-loop containing nucleoside triphosphate hydrolases"/>
    <property type="match status" value="1"/>
</dbReference>
<dbReference type="InterPro" id="IPR003439">
    <property type="entry name" value="ABC_transporter-like_ATP-bd"/>
</dbReference>
<reference evidence="7 8" key="1">
    <citation type="submission" date="2017-06" db="EMBL/GenBank/DDBJ databases">
        <authorList>
            <person name="Kim H.J."/>
            <person name="Triplett B.A."/>
        </authorList>
    </citation>
    <scope>NUCLEOTIDE SEQUENCE [LARGE SCALE GENOMIC DNA]</scope>
    <source>
        <strain evidence="7 8">CGMCC 4.2132</strain>
    </source>
</reference>
<evidence type="ECO:0000256" key="2">
    <source>
        <dbReference type="ARBA" id="ARBA00022448"/>
    </source>
</evidence>
<dbReference type="Proteomes" id="UP000198282">
    <property type="component" value="Unassembled WGS sequence"/>
</dbReference>
<evidence type="ECO:0000256" key="5">
    <source>
        <dbReference type="SAM" id="MobiDB-lite"/>
    </source>
</evidence>
<feature type="region of interest" description="Disordered" evidence="5">
    <location>
        <begin position="196"/>
        <end position="254"/>
    </location>
</feature>
<dbReference type="InterPro" id="IPR050153">
    <property type="entry name" value="Metal_Ion_Import_ABC"/>
</dbReference>
<dbReference type="PANTHER" id="PTHR42734">
    <property type="entry name" value="METAL TRANSPORT SYSTEM ATP-BINDING PROTEIN TM_0124-RELATED"/>
    <property type="match status" value="1"/>
</dbReference>
<protein>
    <submittedName>
        <fullName evidence="7">ABC transporter</fullName>
    </submittedName>
</protein>
<dbReference type="Pfam" id="PF00005">
    <property type="entry name" value="ABC_tran"/>
    <property type="match status" value="1"/>
</dbReference>
<keyword evidence="2" id="KW-0813">Transport</keyword>
<gene>
    <name evidence="7" type="ORF">SAMN05216276_1013125</name>
</gene>
<name>A0A239GDT7_9ACTN</name>
<dbReference type="SMART" id="SM00382">
    <property type="entry name" value="AAA"/>
    <property type="match status" value="1"/>
</dbReference>
<sequence>MRLSSVSFRYSRRGPWVLRDVELTLDPGSVIEVTGRNGAGKSTLLRLLAGIMPTSRGTIAGRPGVVGYAPDVFPVGQPFTVIGYLEHMSRIRGVSLASTEELAVRLNATHLLGQPLGDLSKGSAQKVGLIQSLMAPPDLLILDEPFAGLDQQTRAELPLIIDEIAASGGIVVVSDHQNQLQNFPGADHWLVEDGAVTSRSGERSQVSAPPDGAETRQAPPSPDGMETPRPSASPSQGDRQPPISQPFAPQSGEGARQVVIEVLVDADDADEIEQKLRADGYLTRRTS</sequence>
<accession>A0A239GDT7</accession>
<dbReference type="AlphaFoldDB" id="A0A239GDT7"/>
<evidence type="ECO:0000256" key="4">
    <source>
        <dbReference type="ARBA" id="ARBA00022840"/>
    </source>
</evidence>
<dbReference type="GO" id="GO:0016887">
    <property type="term" value="F:ATP hydrolysis activity"/>
    <property type="evidence" value="ECO:0007669"/>
    <property type="project" value="InterPro"/>
</dbReference>
<organism evidence="7 8">
    <name type="scientific">Streptosporangium subroseum</name>
    <dbReference type="NCBI Taxonomy" id="106412"/>
    <lineage>
        <taxon>Bacteria</taxon>
        <taxon>Bacillati</taxon>
        <taxon>Actinomycetota</taxon>
        <taxon>Actinomycetes</taxon>
        <taxon>Streptosporangiales</taxon>
        <taxon>Streptosporangiaceae</taxon>
        <taxon>Streptosporangium</taxon>
    </lineage>
</organism>
<dbReference type="GO" id="GO:0005524">
    <property type="term" value="F:ATP binding"/>
    <property type="evidence" value="ECO:0007669"/>
    <property type="project" value="UniProtKB-KW"/>
</dbReference>
<evidence type="ECO:0000256" key="1">
    <source>
        <dbReference type="ARBA" id="ARBA00005417"/>
    </source>
</evidence>
<dbReference type="InterPro" id="IPR003593">
    <property type="entry name" value="AAA+_ATPase"/>
</dbReference>
<dbReference type="PROSITE" id="PS50893">
    <property type="entry name" value="ABC_TRANSPORTER_2"/>
    <property type="match status" value="1"/>
</dbReference>
<feature type="domain" description="ABC transporter" evidence="6">
    <location>
        <begin position="1"/>
        <end position="219"/>
    </location>
</feature>
<dbReference type="EMBL" id="FZOD01000013">
    <property type="protein sequence ID" value="SNS66643.1"/>
    <property type="molecule type" value="Genomic_DNA"/>
</dbReference>
<keyword evidence="8" id="KW-1185">Reference proteome</keyword>
<proteinExistence type="inferred from homology"/>